<dbReference type="AlphaFoldDB" id="A0A179D315"/>
<dbReference type="Proteomes" id="UP000078390">
    <property type="component" value="Unassembled WGS sequence"/>
</dbReference>
<dbReference type="EMBL" id="LWLG01000012">
    <property type="protein sequence ID" value="OAQ20373.1"/>
    <property type="molecule type" value="Genomic_DNA"/>
</dbReference>
<dbReference type="PATRIC" id="fig|999894.6.peg.1567"/>
<proteinExistence type="predicted"/>
<reference evidence="1 2" key="1">
    <citation type="submission" date="2016-04" db="EMBL/GenBank/DDBJ databases">
        <title>Genome analysis of Thermosulfurimonas dismutans, the first thermophilic sulfur-disproportionating bacterium of the phylum Thermodesulfobacteria.</title>
        <authorList>
            <person name="Mardanov A.V."/>
            <person name="Beletsky A.V."/>
            <person name="Kadnikov V.V."/>
            <person name="Slobodkin A.I."/>
            <person name="Ravin N.V."/>
        </authorList>
    </citation>
    <scope>NUCLEOTIDE SEQUENCE [LARGE SCALE GENOMIC DNA]</scope>
    <source>
        <strain evidence="1 2">S95</strain>
    </source>
</reference>
<dbReference type="RefSeq" id="WP_068671045.1">
    <property type="nucleotide sequence ID" value="NZ_LWLG01000012.1"/>
</dbReference>
<evidence type="ECO:0000313" key="2">
    <source>
        <dbReference type="Proteomes" id="UP000078390"/>
    </source>
</evidence>
<evidence type="ECO:0000313" key="1">
    <source>
        <dbReference type="EMBL" id="OAQ20373.1"/>
    </source>
</evidence>
<dbReference type="OrthoDB" id="9800594at2"/>
<gene>
    <name evidence="1" type="ORF">TDIS_1568</name>
</gene>
<sequence length="187" mass="21889">MRYLRERRPDPTKLIEEKMAVAEELFNLWGESLLRDPELPELLKAYRQAVEKSNQAMEAAGTFRECYLCSVEEGLGCCKIGLENECTVLILLLNRLLGVEFPKDREVPGRCFFVGPLGCKIFARPMLCRDYFCRRLHKKVPEQEMIHITQILNDELTLLYRITSLMRSRLEFWTGDFMQELDLTGYI</sequence>
<comment type="caution">
    <text evidence="1">The sequence shown here is derived from an EMBL/GenBank/DDBJ whole genome shotgun (WGS) entry which is preliminary data.</text>
</comment>
<protein>
    <submittedName>
        <fullName evidence="1">Uncharacterized protein</fullName>
    </submittedName>
</protein>
<name>A0A179D315_9BACT</name>
<accession>A0A179D315</accession>
<organism evidence="1 2">
    <name type="scientific">Thermosulfurimonas dismutans</name>
    <dbReference type="NCBI Taxonomy" id="999894"/>
    <lineage>
        <taxon>Bacteria</taxon>
        <taxon>Pseudomonadati</taxon>
        <taxon>Thermodesulfobacteriota</taxon>
        <taxon>Thermodesulfobacteria</taxon>
        <taxon>Thermodesulfobacteriales</taxon>
        <taxon>Thermodesulfobacteriaceae</taxon>
        <taxon>Thermosulfurimonas</taxon>
    </lineage>
</organism>
<keyword evidence="2" id="KW-1185">Reference proteome</keyword>
<dbReference type="STRING" id="999894.TDIS_1568"/>